<protein>
    <submittedName>
        <fullName evidence="2">Uncharacterized protein</fullName>
    </submittedName>
</protein>
<reference evidence="2" key="1">
    <citation type="submission" date="2020-04" db="EMBL/GenBank/DDBJ databases">
        <title>Genome Assembly and Annotation of Botryosphaeria dothidea sdau 11-99, a Latent Pathogen of Apple Fruit Ring Rot in China.</title>
        <authorList>
            <person name="Yu C."/>
            <person name="Diao Y."/>
            <person name="Lu Q."/>
            <person name="Zhao J."/>
            <person name="Cui S."/>
            <person name="Peng C."/>
            <person name="He B."/>
            <person name="Liu H."/>
        </authorList>
    </citation>
    <scope>NUCLEOTIDE SEQUENCE [LARGE SCALE GENOMIC DNA]</scope>
    <source>
        <strain evidence="2">Sdau11-99</strain>
    </source>
</reference>
<comment type="caution">
    <text evidence="2">The sequence shown here is derived from an EMBL/GenBank/DDBJ whole genome shotgun (WGS) entry which is preliminary data.</text>
</comment>
<keyword evidence="3" id="KW-1185">Reference proteome</keyword>
<evidence type="ECO:0000313" key="2">
    <source>
        <dbReference type="EMBL" id="KAF4304546.1"/>
    </source>
</evidence>
<dbReference type="Proteomes" id="UP000572817">
    <property type="component" value="Unassembled WGS sequence"/>
</dbReference>
<dbReference type="EMBL" id="WWBZ02000051">
    <property type="protein sequence ID" value="KAF4304546.1"/>
    <property type="molecule type" value="Genomic_DNA"/>
</dbReference>
<gene>
    <name evidence="2" type="ORF">GTA08_BOTSDO08048</name>
</gene>
<sequence length="459" mass="51743">MSLPRPQQPAMLSSEARPGLTNQPLSTGRYGSGVSGQDSLQELMSTVLHSNNNFPCGSNRRNVYFTIKPVPTAENDRETDGSCYHITRHGPSSEDSTTGFIVSVKLADDQRTLIIQLAGKSVYFSSWAIVRFAQTNRDGRVCEFKDPFGLGSTFWKQTYVWNTSTRTFPLLKLPRELRDMVYDKCSMFAYPSTWRHGWNFLPGDYAVKDLIAPLGYKYYNASSSYVSVPFEGQGRIMNGSGPVMSLLLSNKQVSGEFKSRMWKAMEFRFLTSYSLTQFVQNLFNSSLLSNVSLSLTMREWIAVLRIPLTPMVQYGSLGNIFSVPLKRMALSHLTLYIAHQRQTQKICPKILVGLILLYLQRDHISHIPIVAVKGCISTDMKRKFEQLHSEQFNNNVSSVTPWNLIGTSSQVHSWMEVLPWQSYVTVKLLWISASTLAKLGTGVKVQCVNSWMTATSTIV</sequence>
<evidence type="ECO:0000313" key="3">
    <source>
        <dbReference type="Proteomes" id="UP000572817"/>
    </source>
</evidence>
<organism evidence="2 3">
    <name type="scientific">Botryosphaeria dothidea</name>
    <dbReference type="NCBI Taxonomy" id="55169"/>
    <lineage>
        <taxon>Eukaryota</taxon>
        <taxon>Fungi</taxon>
        <taxon>Dikarya</taxon>
        <taxon>Ascomycota</taxon>
        <taxon>Pezizomycotina</taxon>
        <taxon>Dothideomycetes</taxon>
        <taxon>Dothideomycetes incertae sedis</taxon>
        <taxon>Botryosphaeriales</taxon>
        <taxon>Botryosphaeriaceae</taxon>
        <taxon>Botryosphaeria</taxon>
    </lineage>
</organism>
<feature type="region of interest" description="Disordered" evidence="1">
    <location>
        <begin position="1"/>
        <end position="36"/>
    </location>
</feature>
<dbReference type="OrthoDB" id="5335493at2759"/>
<dbReference type="AlphaFoldDB" id="A0A8H4INW3"/>
<name>A0A8H4INW3_9PEZI</name>
<proteinExistence type="predicted"/>
<accession>A0A8H4INW3</accession>
<evidence type="ECO:0000256" key="1">
    <source>
        <dbReference type="SAM" id="MobiDB-lite"/>
    </source>
</evidence>